<dbReference type="InterPro" id="IPR000160">
    <property type="entry name" value="GGDEF_dom"/>
</dbReference>
<comment type="catalytic activity">
    <reaction evidence="5">
        <text>2 GTP = 3',3'-c-di-GMP + 2 diphosphate</text>
        <dbReference type="Rhea" id="RHEA:24898"/>
        <dbReference type="ChEBI" id="CHEBI:33019"/>
        <dbReference type="ChEBI" id="CHEBI:37565"/>
        <dbReference type="ChEBI" id="CHEBI:58805"/>
        <dbReference type="EC" id="2.7.7.65"/>
    </reaction>
</comment>
<keyword evidence="4" id="KW-0547">Nucleotide-binding</keyword>
<dbReference type="RefSeq" id="WP_010864207.1">
    <property type="nucleotide sequence ID" value="NZ_KB944511.1"/>
</dbReference>
<evidence type="ECO:0000259" key="7">
    <source>
        <dbReference type="PROSITE" id="PS50887"/>
    </source>
</evidence>
<dbReference type="PROSITE" id="PS50887">
    <property type="entry name" value="GGDEF"/>
    <property type="match status" value="1"/>
</dbReference>
<dbReference type="GO" id="GO:0043709">
    <property type="term" value="P:cell adhesion involved in single-species biofilm formation"/>
    <property type="evidence" value="ECO:0007669"/>
    <property type="project" value="TreeGrafter"/>
</dbReference>
<sequence>VTFSISAVLFHSEQQVRDIYMMSRLHNEINLSFLKMYSTLRRVKVAFSNSAAISNPNLPIITAEDGVTLVVNPQHHAVPQLYESLNKIKDLLDLESDNHTHLLSLVQKNGQYGYFTPYRPHYQAILNSLAKDPESLGILKKYHLAEEFDESLLFCDIRTSEVYKEEYSHQQMLSIFMPIFDKKKVSALAIVDLNSDFIAYKIRKFNKENNTYFQLSDSKGMALNIPCITTQEYIYTPRFTPDSWHHLLFSLAIATLATLLFNSYFKLKGVAFRDKLTGLHNRSYFQRKQHSLRHCYSVILMDIDDFKAINDHYGHDTGDKILRGLAEIIQRCARKDDLLIRWGGEEFLLVLYTDNVVVAQERAEFIRKTIAETPINGLRISVSIGVSACTEQSFELTFKQADIALYQSKALGKNQVTLFRENTESSLPPDVSH</sequence>
<dbReference type="EC" id="2.7.7.65" evidence="3"/>
<dbReference type="GO" id="GO:0005886">
    <property type="term" value="C:plasma membrane"/>
    <property type="evidence" value="ECO:0007669"/>
    <property type="project" value="TreeGrafter"/>
</dbReference>
<dbReference type="Pfam" id="PF00990">
    <property type="entry name" value="GGDEF"/>
    <property type="match status" value="1"/>
</dbReference>
<evidence type="ECO:0000256" key="1">
    <source>
        <dbReference type="ARBA" id="ARBA00001946"/>
    </source>
</evidence>
<dbReference type="EMBL" id="AQQO01000357">
    <property type="protein sequence ID" value="EON87843.1"/>
    <property type="molecule type" value="Genomic_DNA"/>
</dbReference>
<dbReference type="InterPro" id="IPR043128">
    <property type="entry name" value="Rev_trsase/Diguanyl_cyclase"/>
</dbReference>
<keyword evidence="6" id="KW-0812">Transmembrane</keyword>
<dbReference type="AlphaFoldDB" id="R8ANF1"/>
<dbReference type="GO" id="GO:1902201">
    <property type="term" value="P:negative regulation of bacterial-type flagellum-dependent cell motility"/>
    <property type="evidence" value="ECO:0007669"/>
    <property type="project" value="TreeGrafter"/>
</dbReference>
<dbReference type="InterPro" id="IPR029787">
    <property type="entry name" value="Nucleotide_cyclase"/>
</dbReference>
<gene>
    <name evidence="8" type="ORF">PLESHI_13013</name>
</gene>
<dbReference type="SUPFAM" id="SSF55073">
    <property type="entry name" value="Nucleotide cyclase"/>
    <property type="match status" value="1"/>
</dbReference>
<dbReference type="PATRIC" id="fig|1315976.3.peg.2468"/>
<keyword evidence="6" id="KW-1133">Transmembrane helix</keyword>
<dbReference type="GO" id="GO:0052621">
    <property type="term" value="F:diguanylate cyclase activity"/>
    <property type="evidence" value="ECO:0007669"/>
    <property type="project" value="UniProtKB-EC"/>
</dbReference>
<evidence type="ECO:0000256" key="3">
    <source>
        <dbReference type="ARBA" id="ARBA00012528"/>
    </source>
</evidence>
<dbReference type="Gene3D" id="3.30.70.270">
    <property type="match status" value="1"/>
</dbReference>
<evidence type="ECO:0000256" key="6">
    <source>
        <dbReference type="SAM" id="Phobius"/>
    </source>
</evidence>
<dbReference type="CDD" id="cd01949">
    <property type="entry name" value="GGDEF"/>
    <property type="match status" value="1"/>
</dbReference>
<dbReference type="HOGENOM" id="CLU_049158_0_0_6"/>
<keyword evidence="6" id="KW-0472">Membrane</keyword>
<dbReference type="Proteomes" id="UP000014012">
    <property type="component" value="Unassembled WGS sequence"/>
</dbReference>
<feature type="transmembrane region" description="Helical" evidence="6">
    <location>
        <begin position="244"/>
        <end position="265"/>
    </location>
</feature>
<evidence type="ECO:0000256" key="4">
    <source>
        <dbReference type="ARBA" id="ARBA00023134"/>
    </source>
</evidence>
<dbReference type="PANTHER" id="PTHR45138">
    <property type="entry name" value="REGULATORY COMPONENTS OF SENSORY TRANSDUCTION SYSTEM"/>
    <property type="match status" value="1"/>
</dbReference>
<organism evidence="8 9">
    <name type="scientific">Plesiomonas shigelloides 302-73</name>
    <dbReference type="NCBI Taxonomy" id="1315976"/>
    <lineage>
        <taxon>Bacteria</taxon>
        <taxon>Pseudomonadati</taxon>
        <taxon>Pseudomonadota</taxon>
        <taxon>Gammaproteobacteria</taxon>
        <taxon>Enterobacterales</taxon>
        <taxon>Enterobacteriaceae</taxon>
        <taxon>Plesiomonas</taxon>
    </lineage>
</organism>
<name>R8ANF1_PLESH</name>
<dbReference type="FunFam" id="3.30.70.270:FF:000001">
    <property type="entry name" value="Diguanylate cyclase domain protein"/>
    <property type="match status" value="1"/>
</dbReference>
<dbReference type="PANTHER" id="PTHR45138:SF9">
    <property type="entry name" value="DIGUANYLATE CYCLASE DGCM-RELATED"/>
    <property type="match status" value="1"/>
</dbReference>
<feature type="non-terminal residue" evidence="8">
    <location>
        <position position="1"/>
    </location>
</feature>
<evidence type="ECO:0000256" key="5">
    <source>
        <dbReference type="ARBA" id="ARBA00034247"/>
    </source>
</evidence>
<protein>
    <recommendedName>
        <fullName evidence="3">diguanylate cyclase</fullName>
        <ecNumber evidence="3">2.7.7.65</ecNumber>
    </recommendedName>
</protein>
<accession>R8ANF1</accession>
<dbReference type="SMART" id="SM00267">
    <property type="entry name" value="GGDEF"/>
    <property type="match status" value="1"/>
</dbReference>
<reference evidence="8 9" key="1">
    <citation type="journal article" date="2013" name="Genome Announc.">
        <title>Genome Sequence of Plesiomonas shigelloides Strain 302-73 (Serotype O1).</title>
        <authorList>
            <person name="Pique N."/>
            <person name="Aquilini E."/>
            <person name="Alioto T."/>
            <person name="Minana-Galbis D."/>
            <person name="Tomas J.M."/>
        </authorList>
    </citation>
    <scope>NUCLEOTIDE SEQUENCE [LARGE SCALE GENOMIC DNA]</scope>
    <source>
        <strain evidence="8 9">302-73</strain>
    </source>
</reference>
<evidence type="ECO:0000313" key="8">
    <source>
        <dbReference type="EMBL" id="EON87843.1"/>
    </source>
</evidence>
<keyword evidence="9" id="KW-1185">Reference proteome</keyword>
<comment type="caution">
    <text evidence="8">The sequence shown here is derived from an EMBL/GenBank/DDBJ whole genome shotgun (WGS) entry which is preliminary data.</text>
</comment>
<comment type="cofactor">
    <cofactor evidence="1">
        <name>Mg(2+)</name>
        <dbReference type="ChEBI" id="CHEBI:18420"/>
    </cofactor>
</comment>
<evidence type="ECO:0000313" key="9">
    <source>
        <dbReference type="Proteomes" id="UP000014012"/>
    </source>
</evidence>
<feature type="domain" description="GGDEF" evidence="7">
    <location>
        <begin position="294"/>
        <end position="421"/>
    </location>
</feature>
<dbReference type="STRING" id="703.SAMEA2665130_02169"/>
<proteinExistence type="predicted"/>
<evidence type="ECO:0000256" key="2">
    <source>
        <dbReference type="ARBA" id="ARBA00004665"/>
    </source>
</evidence>
<dbReference type="InterPro" id="IPR050469">
    <property type="entry name" value="Diguanylate_Cyclase"/>
</dbReference>
<keyword evidence="4" id="KW-0342">GTP-binding</keyword>
<comment type="pathway">
    <text evidence="2">Purine metabolism; 3',5'-cyclic di-GMP biosynthesis.</text>
</comment>
<dbReference type="NCBIfam" id="TIGR00254">
    <property type="entry name" value="GGDEF"/>
    <property type="match status" value="1"/>
</dbReference>
<dbReference type="GO" id="GO:0005525">
    <property type="term" value="F:GTP binding"/>
    <property type="evidence" value="ECO:0007669"/>
    <property type="project" value="UniProtKB-KW"/>
</dbReference>